<keyword evidence="6" id="KW-0520">NAD</keyword>
<feature type="domain" description="ACT" evidence="10">
    <location>
        <begin position="292"/>
        <end position="360"/>
    </location>
</feature>
<evidence type="ECO:0000259" key="9">
    <source>
        <dbReference type="PROSITE" id="PS51176"/>
    </source>
</evidence>
<dbReference type="InterPro" id="IPR050812">
    <property type="entry name" value="Preph/Arog_dehydrog"/>
</dbReference>
<dbReference type="Gene3D" id="3.40.50.720">
    <property type="entry name" value="NAD(P)-binding Rossmann-like Domain"/>
    <property type="match status" value="1"/>
</dbReference>
<dbReference type="GO" id="GO:0006571">
    <property type="term" value="P:tyrosine biosynthetic process"/>
    <property type="evidence" value="ECO:0007669"/>
    <property type="project" value="UniProtKB-KW"/>
</dbReference>
<evidence type="ECO:0000256" key="2">
    <source>
        <dbReference type="ARBA" id="ARBA00012068"/>
    </source>
</evidence>
<dbReference type="FunFam" id="1.10.3660.10:FF:000003">
    <property type="entry name" value="Prephenate dehydrogenase"/>
    <property type="match status" value="1"/>
</dbReference>
<dbReference type="RefSeq" id="WP_321535644.1">
    <property type="nucleotide sequence ID" value="NZ_JARGDL010000007.1"/>
</dbReference>
<evidence type="ECO:0000256" key="5">
    <source>
        <dbReference type="ARBA" id="ARBA00023002"/>
    </source>
</evidence>
<feature type="domain" description="Prephenate/arogenate dehydrogenase" evidence="9">
    <location>
        <begin position="4"/>
        <end position="287"/>
    </location>
</feature>
<dbReference type="Pfam" id="PF20463">
    <property type="entry name" value="PDH_C"/>
    <property type="match status" value="1"/>
</dbReference>
<dbReference type="Pfam" id="PF01842">
    <property type="entry name" value="ACT"/>
    <property type="match status" value="1"/>
</dbReference>
<dbReference type="EC" id="1.3.1.12" evidence="2"/>
<dbReference type="InterPro" id="IPR002912">
    <property type="entry name" value="ACT_dom"/>
</dbReference>
<dbReference type="PROSITE" id="PS51671">
    <property type="entry name" value="ACT"/>
    <property type="match status" value="1"/>
</dbReference>
<keyword evidence="5" id="KW-0560">Oxidoreductase</keyword>
<evidence type="ECO:0000259" key="10">
    <source>
        <dbReference type="PROSITE" id="PS51671"/>
    </source>
</evidence>
<dbReference type="AlphaFoldDB" id="A0AAE3P006"/>
<comment type="pathway">
    <text evidence="1">Amino-acid biosynthesis; L-tyrosine biosynthesis; (4-hydroxyphenyl)pyruvate from prephenate (NAD(+) route): step 1/1.</text>
</comment>
<dbReference type="SUPFAM" id="SSF51735">
    <property type="entry name" value="NAD(P)-binding Rossmann-fold domains"/>
    <property type="match status" value="1"/>
</dbReference>
<dbReference type="EMBL" id="JARGDL010000007">
    <property type="protein sequence ID" value="MDF1611877.1"/>
    <property type="molecule type" value="Genomic_DNA"/>
</dbReference>
<evidence type="ECO:0000313" key="11">
    <source>
        <dbReference type="EMBL" id="MDF1611877.1"/>
    </source>
</evidence>
<gene>
    <name evidence="11" type="ORF">P0M35_06930</name>
</gene>
<dbReference type="InterPro" id="IPR045865">
    <property type="entry name" value="ACT-like_dom_sf"/>
</dbReference>
<evidence type="ECO:0000256" key="6">
    <source>
        <dbReference type="ARBA" id="ARBA00023027"/>
    </source>
</evidence>
<accession>A0AAE3P006</accession>
<evidence type="ECO:0000256" key="7">
    <source>
        <dbReference type="ARBA" id="ARBA00023141"/>
    </source>
</evidence>
<proteinExistence type="predicted"/>
<name>A0AAE3P006_9BACT</name>
<dbReference type="InterPro" id="IPR003099">
    <property type="entry name" value="Prephen_DH"/>
</dbReference>
<evidence type="ECO:0000256" key="1">
    <source>
        <dbReference type="ARBA" id="ARBA00005067"/>
    </source>
</evidence>
<dbReference type="SUPFAM" id="SSF55021">
    <property type="entry name" value="ACT-like"/>
    <property type="match status" value="1"/>
</dbReference>
<dbReference type="Proteomes" id="UP001221302">
    <property type="component" value="Unassembled WGS sequence"/>
</dbReference>
<keyword evidence="12" id="KW-1185">Reference proteome</keyword>
<sequence>MKVKSISILGLGLIGGSIAKSLKASETTFKIFGYDKDEILEQALSQNVIDEKLASIEESKKSEIIFLCFPLDLSLKVFKELAPKLDSSNLITDVCGVKNIFHEEWNKINSKGFFVGGHPMTGKEVSGFQNSDSLLFENSIYILTNEVKDYFAWNDFIEIIHKLGARINFLSPKVHDIVVASVSHLPQLLAVSLINSASLQNNDIHFYDYAAGGFRDMTRIASSSFDIWESIIKLNKEKILAAFDSFENEFQQIKSLIENGELEKLAEKFESARKKRDEIPKNRKGMISQLFDLFVFVKDQPGEISKISTALYKQNINIKDMELLKIREGSGGTFRLAFSKLEEAKLAKKILEEEGFLTNF</sequence>
<dbReference type="InterPro" id="IPR046825">
    <property type="entry name" value="PDH_C"/>
</dbReference>
<dbReference type="GO" id="GO:0004665">
    <property type="term" value="F:prephenate dehydrogenase (NADP+) activity"/>
    <property type="evidence" value="ECO:0007669"/>
    <property type="project" value="InterPro"/>
</dbReference>
<dbReference type="Pfam" id="PF02153">
    <property type="entry name" value="PDH_N"/>
    <property type="match status" value="1"/>
</dbReference>
<keyword evidence="7" id="KW-0028">Amino-acid biosynthesis</keyword>
<dbReference type="PANTHER" id="PTHR21363:SF0">
    <property type="entry name" value="PREPHENATE DEHYDROGENASE [NADP(+)]"/>
    <property type="match status" value="1"/>
</dbReference>
<dbReference type="InterPro" id="IPR036291">
    <property type="entry name" value="NAD(P)-bd_dom_sf"/>
</dbReference>
<evidence type="ECO:0000256" key="8">
    <source>
        <dbReference type="ARBA" id="ARBA00049260"/>
    </source>
</evidence>
<dbReference type="Gene3D" id="3.30.70.260">
    <property type="match status" value="1"/>
</dbReference>
<dbReference type="SUPFAM" id="SSF48179">
    <property type="entry name" value="6-phosphogluconate dehydrogenase C-terminal domain-like"/>
    <property type="match status" value="1"/>
</dbReference>
<dbReference type="GO" id="GO:0070403">
    <property type="term" value="F:NAD+ binding"/>
    <property type="evidence" value="ECO:0007669"/>
    <property type="project" value="InterPro"/>
</dbReference>
<evidence type="ECO:0000313" key="12">
    <source>
        <dbReference type="Proteomes" id="UP001221302"/>
    </source>
</evidence>
<dbReference type="PANTHER" id="PTHR21363">
    <property type="entry name" value="PREPHENATE DEHYDROGENASE"/>
    <property type="match status" value="1"/>
</dbReference>
<dbReference type="Gene3D" id="1.10.3660.10">
    <property type="entry name" value="6-phosphogluconate dehydrogenase C-terminal like domain"/>
    <property type="match status" value="1"/>
</dbReference>
<keyword evidence="4" id="KW-0827">Tyrosine biosynthesis</keyword>
<comment type="catalytic activity">
    <reaction evidence="8">
        <text>prephenate + NAD(+) = 3-(4-hydroxyphenyl)pyruvate + CO2 + NADH</text>
        <dbReference type="Rhea" id="RHEA:13869"/>
        <dbReference type="ChEBI" id="CHEBI:16526"/>
        <dbReference type="ChEBI" id="CHEBI:29934"/>
        <dbReference type="ChEBI" id="CHEBI:36242"/>
        <dbReference type="ChEBI" id="CHEBI:57540"/>
        <dbReference type="ChEBI" id="CHEBI:57945"/>
        <dbReference type="EC" id="1.3.1.12"/>
    </reaction>
</comment>
<evidence type="ECO:0000256" key="4">
    <source>
        <dbReference type="ARBA" id="ARBA00022498"/>
    </source>
</evidence>
<dbReference type="InterPro" id="IPR008927">
    <property type="entry name" value="6-PGluconate_DH-like_C_sf"/>
</dbReference>
<evidence type="ECO:0000256" key="3">
    <source>
        <dbReference type="ARBA" id="ARBA00016891"/>
    </source>
</evidence>
<dbReference type="InterPro" id="IPR046826">
    <property type="entry name" value="PDH_N"/>
</dbReference>
<dbReference type="PROSITE" id="PS51176">
    <property type="entry name" value="PDH_ADH"/>
    <property type="match status" value="1"/>
</dbReference>
<protein>
    <recommendedName>
        <fullName evidence="3">Prephenate dehydrogenase</fullName>
        <ecNumber evidence="2">1.3.1.12</ecNumber>
    </recommendedName>
</protein>
<reference evidence="11" key="1">
    <citation type="submission" date="2023-03" db="EMBL/GenBank/DDBJ databases">
        <title>Stygiobacter electus gen. nov., sp. nov., facultatively anaerobic thermotolerant bacterium of the class Ignavibacteria from a well of Yessentuki mineral water deposit.</title>
        <authorList>
            <person name="Podosokorskaya O.A."/>
            <person name="Elcheninov A.G."/>
            <person name="Petrova N.F."/>
            <person name="Zavarzina D.G."/>
            <person name="Kublanov I.V."/>
            <person name="Merkel A.Y."/>
        </authorList>
    </citation>
    <scope>NUCLEOTIDE SEQUENCE</scope>
    <source>
        <strain evidence="11">09-Me</strain>
    </source>
</reference>
<keyword evidence="7" id="KW-0057">Aromatic amino acid biosynthesis</keyword>
<dbReference type="GO" id="GO:0008977">
    <property type="term" value="F:prephenate dehydrogenase (NAD+) activity"/>
    <property type="evidence" value="ECO:0007669"/>
    <property type="project" value="UniProtKB-EC"/>
</dbReference>
<comment type="caution">
    <text evidence="11">The sequence shown here is derived from an EMBL/GenBank/DDBJ whole genome shotgun (WGS) entry which is preliminary data.</text>
</comment>
<organism evidence="11 12">
    <name type="scientific">Stygiobacter electus</name>
    <dbReference type="NCBI Taxonomy" id="3032292"/>
    <lineage>
        <taxon>Bacteria</taxon>
        <taxon>Pseudomonadati</taxon>
        <taxon>Ignavibacteriota</taxon>
        <taxon>Ignavibacteria</taxon>
        <taxon>Ignavibacteriales</taxon>
        <taxon>Melioribacteraceae</taxon>
        <taxon>Stygiobacter</taxon>
    </lineage>
</organism>